<reference evidence="3" key="1">
    <citation type="submission" date="2022-01" db="EMBL/GenBank/DDBJ databases">
        <title>Genome sequencing of Zunongwangia sp. M21534 genome.</title>
        <authorList>
            <person name="Chen Y."/>
            <person name="Dong C."/>
            <person name="Shao Z."/>
        </authorList>
    </citation>
    <scope>NUCLEOTIDE SEQUENCE</scope>
    <source>
        <strain evidence="3">MCCC M21534</strain>
    </source>
</reference>
<gene>
    <name evidence="3" type="ORF">L1967_18755</name>
</gene>
<evidence type="ECO:0000313" key="3">
    <source>
        <dbReference type="EMBL" id="MCL6220337.1"/>
    </source>
</evidence>
<dbReference type="InterPro" id="IPR011989">
    <property type="entry name" value="ARM-like"/>
</dbReference>
<feature type="transmembrane region" description="Helical" evidence="1">
    <location>
        <begin position="93"/>
        <end position="110"/>
    </location>
</feature>
<dbReference type="SUPFAM" id="SSF48371">
    <property type="entry name" value="ARM repeat"/>
    <property type="match status" value="1"/>
</dbReference>
<dbReference type="Gene3D" id="1.10.10.1320">
    <property type="entry name" value="Anti-sigma factor, zinc-finger domain"/>
    <property type="match status" value="1"/>
</dbReference>
<dbReference type="InterPro" id="IPR016024">
    <property type="entry name" value="ARM-type_fold"/>
</dbReference>
<dbReference type="InterPro" id="IPR041916">
    <property type="entry name" value="Anti_sigma_zinc_sf"/>
</dbReference>
<organism evidence="3 4">
    <name type="scientific">Zunongwangia pacifica</name>
    <dbReference type="NCBI Taxonomy" id="2911062"/>
    <lineage>
        <taxon>Bacteria</taxon>
        <taxon>Pseudomonadati</taxon>
        <taxon>Bacteroidota</taxon>
        <taxon>Flavobacteriia</taxon>
        <taxon>Flavobacteriales</taxon>
        <taxon>Flavobacteriaceae</taxon>
        <taxon>Zunongwangia</taxon>
    </lineage>
</organism>
<dbReference type="Gene3D" id="1.25.10.10">
    <property type="entry name" value="Leucine-rich Repeat Variant"/>
    <property type="match status" value="1"/>
</dbReference>
<dbReference type="EMBL" id="JAKHSK010000038">
    <property type="protein sequence ID" value="MCL6220337.1"/>
    <property type="molecule type" value="Genomic_DNA"/>
</dbReference>
<evidence type="ECO:0000313" key="4">
    <source>
        <dbReference type="Proteomes" id="UP001139521"/>
    </source>
</evidence>
<sequence>MNCKEIELRIFDYLEGQLSKQEVSQFEGHLTQCEACNRELKARKKLLDTLQVIPQEKPLPGHLDSFEQMLTREKHRLKKDDALKVQPLYWKRAFQIAASFLLLLLGYLYGEYRGTQLAHTQIVQLQEQSQQLKTNMTLAMLDNRSASKRIQAVNYSEEIKMPDNQVLEAIVGRLQKDDNVNVRLAAAASLSRFQENRLVKDAFISALETEENPDVQIAIIQFLVHIKDERSVTPMKKLLNQPEVPDYVKFQVNQGLDQIL</sequence>
<protein>
    <submittedName>
        <fullName evidence="3">Zf-HC2 domain-containing protein</fullName>
    </submittedName>
</protein>
<dbReference type="RefSeq" id="WP_249603038.1">
    <property type="nucleotide sequence ID" value="NZ_JAKHSK010000038.1"/>
</dbReference>
<evidence type="ECO:0000259" key="2">
    <source>
        <dbReference type="Pfam" id="PF13490"/>
    </source>
</evidence>
<dbReference type="AlphaFoldDB" id="A0A9X2CQV1"/>
<dbReference type="Proteomes" id="UP001139521">
    <property type="component" value="Unassembled WGS sequence"/>
</dbReference>
<proteinExistence type="predicted"/>
<keyword evidence="1" id="KW-1133">Transmembrane helix</keyword>
<name>A0A9X2CQV1_9FLAO</name>
<keyword evidence="4" id="KW-1185">Reference proteome</keyword>
<accession>A0A9X2CQV1</accession>
<feature type="domain" description="Putative zinc-finger" evidence="2">
    <location>
        <begin position="3"/>
        <end position="36"/>
    </location>
</feature>
<dbReference type="Pfam" id="PF13490">
    <property type="entry name" value="zf-HC2"/>
    <property type="match status" value="1"/>
</dbReference>
<keyword evidence="1" id="KW-0472">Membrane</keyword>
<evidence type="ECO:0000256" key="1">
    <source>
        <dbReference type="SAM" id="Phobius"/>
    </source>
</evidence>
<dbReference type="InterPro" id="IPR027383">
    <property type="entry name" value="Znf_put"/>
</dbReference>
<comment type="caution">
    <text evidence="3">The sequence shown here is derived from an EMBL/GenBank/DDBJ whole genome shotgun (WGS) entry which is preliminary data.</text>
</comment>
<keyword evidence="1" id="KW-0812">Transmembrane</keyword>